<evidence type="ECO:0000313" key="2">
    <source>
        <dbReference type="EMBL" id="MFC6440070.1"/>
    </source>
</evidence>
<accession>A0ABW1XJC6</accession>
<protein>
    <submittedName>
        <fullName evidence="2">Uncharacterized protein</fullName>
    </submittedName>
</protein>
<sequence>MTIQDGNAERRNLTVLAFMIVVYYLGGGQPIGNEIKLSMISVEFTNPTALKSALWVVLAWFAYRHWVANRKPYVDEYNAIEPTLTWRSIARFLLSDEQKVKWDQKTSPGAYFFRHKNFNHILKYWGDTNSNVDNFASLNWKRNRIILVMFSVLAWVRMAVLRKPTFDFWMPLFIALLAAYLSFAHSFLN</sequence>
<evidence type="ECO:0000313" key="3">
    <source>
        <dbReference type="Proteomes" id="UP001596364"/>
    </source>
</evidence>
<dbReference type="RefSeq" id="WP_131256956.1">
    <property type="nucleotide sequence ID" value="NZ_JBHSUS010000001.1"/>
</dbReference>
<organism evidence="2 3">
    <name type="scientific">Pseudobowmanella zhangzhouensis</name>
    <dbReference type="NCBI Taxonomy" id="1537679"/>
    <lineage>
        <taxon>Bacteria</taxon>
        <taxon>Pseudomonadati</taxon>
        <taxon>Pseudomonadota</taxon>
        <taxon>Gammaproteobacteria</taxon>
        <taxon>Alteromonadales</taxon>
        <taxon>Alteromonadaceae</taxon>
    </lineage>
</organism>
<feature type="transmembrane region" description="Helical" evidence="1">
    <location>
        <begin position="12"/>
        <end position="32"/>
    </location>
</feature>
<dbReference type="EMBL" id="JBHSUS010000001">
    <property type="protein sequence ID" value="MFC6440070.1"/>
    <property type="molecule type" value="Genomic_DNA"/>
</dbReference>
<name>A0ABW1XJC6_9ALTE</name>
<feature type="transmembrane region" description="Helical" evidence="1">
    <location>
        <begin position="168"/>
        <end position="188"/>
    </location>
</feature>
<comment type="caution">
    <text evidence="2">The sequence shown here is derived from an EMBL/GenBank/DDBJ whole genome shotgun (WGS) entry which is preliminary data.</text>
</comment>
<keyword evidence="1" id="KW-0472">Membrane</keyword>
<gene>
    <name evidence="2" type="ORF">ACFP85_07910</name>
</gene>
<keyword evidence="1" id="KW-1133">Transmembrane helix</keyword>
<keyword evidence="3" id="KW-1185">Reference proteome</keyword>
<feature type="transmembrane region" description="Helical" evidence="1">
    <location>
        <begin position="145"/>
        <end position="162"/>
    </location>
</feature>
<feature type="transmembrane region" description="Helical" evidence="1">
    <location>
        <begin position="44"/>
        <end position="63"/>
    </location>
</feature>
<dbReference type="Proteomes" id="UP001596364">
    <property type="component" value="Unassembled WGS sequence"/>
</dbReference>
<proteinExistence type="predicted"/>
<evidence type="ECO:0000256" key="1">
    <source>
        <dbReference type="SAM" id="Phobius"/>
    </source>
</evidence>
<reference evidence="3" key="1">
    <citation type="journal article" date="2019" name="Int. J. Syst. Evol. Microbiol.">
        <title>The Global Catalogue of Microorganisms (GCM) 10K type strain sequencing project: providing services to taxonomists for standard genome sequencing and annotation.</title>
        <authorList>
            <consortium name="The Broad Institute Genomics Platform"/>
            <consortium name="The Broad Institute Genome Sequencing Center for Infectious Disease"/>
            <person name="Wu L."/>
            <person name="Ma J."/>
        </authorList>
    </citation>
    <scope>NUCLEOTIDE SEQUENCE [LARGE SCALE GENOMIC DNA]</scope>
    <source>
        <strain evidence="3">CGMCC 1.16031</strain>
    </source>
</reference>
<keyword evidence="1" id="KW-0812">Transmembrane</keyword>